<reference evidence="1" key="1">
    <citation type="submission" date="2014-09" db="EMBL/GenBank/DDBJ databases">
        <authorList>
            <person name="Magalhaes I.L.F."/>
            <person name="Oliveira U."/>
            <person name="Santos F.R."/>
            <person name="Vidigal T.H.D.A."/>
            <person name="Brescovit A.D."/>
            <person name="Santos A.J."/>
        </authorList>
    </citation>
    <scope>NUCLEOTIDE SEQUENCE</scope>
    <source>
        <tissue evidence="1">Shoot tissue taken approximately 20 cm above the soil surface</tissue>
    </source>
</reference>
<reference evidence="1" key="2">
    <citation type="journal article" date="2015" name="Data Brief">
        <title>Shoot transcriptome of the giant reed, Arundo donax.</title>
        <authorList>
            <person name="Barrero R.A."/>
            <person name="Guerrero F.D."/>
            <person name="Moolhuijzen P."/>
            <person name="Goolsby J.A."/>
            <person name="Tidwell J."/>
            <person name="Bellgard S.E."/>
            <person name="Bellgard M.I."/>
        </authorList>
    </citation>
    <scope>NUCLEOTIDE SEQUENCE</scope>
    <source>
        <tissue evidence="1">Shoot tissue taken approximately 20 cm above the soil surface</tissue>
    </source>
</reference>
<organism evidence="1">
    <name type="scientific">Arundo donax</name>
    <name type="common">Giant reed</name>
    <name type="synonym">Donax arundinaceus</name>
    <dbReference type="NCBI Taxonomy" id="35708"/>
    <lineage>
        <taxon>Eukaryota</taxon>
        <taxon>Viridiplantae</taxon>
        <taxon>Streptophyta</taxon>
        <taxon>Embryophyta</taxon>
        <taxon>Tracheophyta</taxon>
        <taxon>Spermatophyta</taxon>
        <taxon>Magnoliopsida</taxon>
        <taxon>Liliopsida</taxon>
        <taxon>Poales</taxon>
        <taxon>Poaceae</taxon>
        <taxon>PACMAD clade</taxon>
        <taxon>Arundinoideae</taxon>
        <taxon>Arundineae</taxon>
        <taxon>Arundo</taxon>
    </lineage>
</organism>
<proteinExistence type="predicted"/>
<name>A0A0A9G670_ARUDO</name>
<accession>A0A0A9G670</accession>
<dbReference type="EMBL" id="GBRH01181768">
    <property type="protein sequence ID" value="JAE16128.1"/>
    <property type="molecule type" value="Transcribed_RNA"/>
</dbReference>
<evidence type="ECO:0000313" key="1">
    <source>
        <dbReference type="EMBL" id="JAE16128.1"/>
    </source>
</evidence>
<dbReference type="AlphaFoldDB" id="A0A0A9G670"/>
<sequence>MVVGPSHHHHLTYGSPIHPLTSQLHYLPSFDDTCVFCLILT</sequence>
<protein>
    <submittedName>
        <fullName evidence="1">Uncharacterized protein</fullName>
    </submittedName>
</protein>